<comment type="caution">
    <text evidence="1">The sequence shown here is derived from an EMBL/GenBank/DDBJ whole genome shotgun (WGS) entry which is preliminary data.</text>
</comment>
<gene>
    <name evidence="1" type="ORF">A6F49_04140</name>
</gene>
<sequence>METWYISIGFRTTRPFSDDLAFDMSERLEDFAAVMSMARDRKSGSAALTVDAKNWSAALDLAHTAVIEVLEIAEAEATITAVGAQNQDEFHDELNEPVYPKVVGFAEIARIAGVSRQRARQLAEKDSFPDPVIKTSQGPLYNIHVVQRWLESRANQSPSAQANTA</sequence>
<protein>
    <recommendedName>
        <fullName evidence="3">DNA-binding protein</fullName>
    </recommendedName>
</protein>
<dbReference type="RefSeq" id="WP_043056083.1">
    <property type="nucleotide sequence ID" value="NZ_LXEY01000007.1"/>
</dbReference>
<evidence type="ECO:0000313" key="1">
    <source>
        <dbReference type="EMBL" id="OAV62857.1"/>
    </source>
</evidence>
<dbReference type="Proteomes" id="UP000078292">
    <property type="component" value="Unassembled WGS sequence"/>
</dbReference>
<evidence type="ECO:0000313" key="2">
    <source>
        <dbReference type="Proteomes" id="UP000078292"/>
    </source>
</evidence>
<proteinExistence type="predicted"/>
<name>A0A1B7M2M5_9MICC</name>
<evidence type="ECO:0008006" key="3">
    <source>
        <dbReference type="Google" id="ProtNLM"/>
    </source>
</evidence>
<reference evidence="1 2" key="1">
    <citation type="submission" date="2016-04" db="EMBL/GenBank/DDBJ databases">
        <title>First whole genome shotgun sequence of the bacterium Enteractinococcus sp. strain UASWS1574.</title>
        <authorList>
            <person name="Crovadore J."/>
            <person name="Chablais R."/>
            <person name="Lefort F."/>
        </authorList>
    </citation>
    <scope>NUCLEOTIDE SEQUENCE [LARGE SCALE GENOMIC DNA]</scope>
    <source>
        <strain evidence="1 2">UASWS1574</strain>
    </source>
</reference>
<dbReference type="EMBL" id="LXEY01000007">
    <property type="protein sequence ID" value="OAV62857.1"/>
    <property type="molecule type" value="Genomic_DNA"/>
</dbReference>
<dbReference type="OrthoDB" id="3837984at2"/>
<dbReference type="AlphaFoldDB" id="A0A1B7M2M5"/>
<organism evidence="1 2">
    <name type="scientific">Enteractinococcus helveticum</name>
    <dbReference type="NCBI Taxonomy" id="1837282"/>
    <lineage>
        <taxon>Bacteria</taxon>
        <taxon>Bacillati</taxon>
        <taxon>Actinomycetota</taxon>
        <taxon>Actinomycetes</taxon>
        <taxon>Micrococcales</taxon>
        <taxon>Micrococcaceae</taxon>
    </lineage>
</organism>
<keyword evidence="2" id="KW-1185">Reference proteome</keyword>
<accession>A0A1B7M2M5</accession>